<organism evidence="1 2">
    <name type="scientific">Leptospira bandrabouensis</name>
    <dbReference type="NCBI Taxonomy" id="2484903"/>
    <lineage>
        <taxon>Bacteria</taxon>
        <taxon>Pseudomonadati</taxon>
        <taxon>Spirochaetota</taxon>
        <taxon>Spirochaetia</taxon>
        <taxon>Leptospirales</taxon>
        <taxon>Leptospiraceae</taxon>
        <taxon>Leptospira</taxon>
    </lineage>
</organism>
<reference evidence="1" key="1">
    <citation type="journal article" date="2019" name="PLoS Negl. Trop. Dis.">
        <title>Revisiting the worldwide diversity of Leptospira species in the environment.</title>
        <authorList>
            <person name="Vincent A.T."/>
            <person name="Schiettekatte O."/>
            <person name="Bourhy P."/>
            <person name="Veyrier F.J."/>
            <person name="Picardeau M."/>
        </authorList>
    </citation>
    <scope>NUCLEOTIDE SEQUENCE [LARGE SCALE GENOMIC DNA]</scope>
    <source>
        <strain evidence="1">201601109</strain>
    </source>
</reference>
<dbReference type="RefSeq" id="WP_135744585.1">
    <property type="nucleotide sequence ID" value="NZ_JAIZBI010000001.1"/>
</dbReference>
<dbReference type="AlphaFoldDB" id="A0A6H3NX41"/>
<dbReference type="Proteomes" id="UP000297649">
    <property type="component" value="Unassembled WGS sequence"/>
</dbReference>
<protein>
    <recommendedName>
        <fullName evidence="3">DUF4430 domain-containing protein</fullName>
    </recommendedName>
</protein>
<name>A0A6H3NX41_9LEPT</name>
<comment type="caution">
    <text evidence="1">The sequence shown here is derived from an EMBL/GenBank/DDBJ whole genome shotgun (WGS) entry which is preliminary data.</text>
</comment>
<dbReference type="OrthoDB" id="337317at2"/>
<evidence type="ECO:0000313" key="2">
    <source>
        <dbReference type="Proteomes" id="UP000297649"/>
    </source>
</evidence>
<accession>A0A6H3NX41</accession>
<dbReference type="EMBL" id="RQHU01000005">
    <property type="protein sequence ID" value="TGN14875.1"/>
    <property type="molecule type" value="Genomic_DNA"/>
</dbReference>
<evidence type="ECO:0008006" key="3">
    <source>
        <dbReference type="Google" id="ProtNLM"/>
    </source>
</evidence>
<evidence type="ECO:0000313" key="1">
    <source>
        <dbReference type="EMBL" id="TGN14875.1"/>
    </source>
</evidence>
<proteinExistence type="predicted"/>
<sequence length="157" mass="18544">MNENHYKPRNRWRNFYFSRFVLSILVFLQIFLGVQCLLPTKSQTSKEPQIQIHFISDEYEETKSLPSSLLESKDLLLILAEISKKEDPSMRFISTNRTEEIMEVNGKRNSWTEGWVVYVNEERIDGIQMKRGVRVSPSDQIEIRYEAVERVFGRPTP</sequence>
<gene>
    <name evidence="1" type="ORF">EHR08_00790</name>
</gene>
<keyword evidence="2" id="KW-1185">Reference proteome</keyword>